<organism evidence="1 2">
    <name type="scientific">Zea mays</name>
    <name type="common">Maize</name>
    <dbReference type="NCBI Taxonomy" id="4577"/>
    <lineage>
        <taxon>Eukaryota</taxon>
        <taxon>Viridiplantae</taxon>
        <taxon>Streptophyta</taxon>
        <taxon>Embryophyta</taxon>
        <taxon>Tracheophyta</taxon>
        <taxon>Spermatophyta</taxon>
        <taxon>Magnoliopsida</taxon>
        <taxon>Liliopsida</taxon>
        <taxon>Poales</taxon>
        <taxon>Poaceae</taxon>
        <taxon>PACMAD clade</taxon>
        <taxon>Panicoideae</taxon>
        <taxon>Andropogonodae</taxon>
        <taxon>Andropogoneae</taxon>
        <taxon>Tripsacinae</taxon>
        <taxon>Zea</taxon>
    </lineage>
</organism>
<dbReference type="EnsemblPlants" id="Zm00001eb359090_T001">
    <property type="protein sequence ID" value="Zm00001eb359090_P001"/>
    <property type="gene ID" value="Zm00001eb359090"/>
</dbReference>
<dbReference type="Proteomes" id="UP000007305">
    <property type="component" value="Chromosome 8"/>
</dbReference>
<evidence type="ECO:0000313" key="1">
    <source>
        <dbReference type="EnsemblPlants" id="Zm00001eb359090_P001"/>
    </source>
</evidence>
<reference evidence="2" key="1">
    <citation type="journal article" date="2009" name="Science">
        <title>The B73 maize genome: complexity, diversity, and dynamics.</title>
        <authorList>
            <person name="Schnable P.S."/>
            <person name="Ware D."/>
            <person name="Fulton R.S."/>
            <person name="Stein J.C."/>
            <person name="Wei F."/>
            <person name="Pasternak S."/>
            <person name="Liang C."/>
            <person name="Zhang J."/>
            <person name="Fulton L."/>
            <person name="Graves T.A."/>
            <person name="Minx P."/>
            <person name="Reily A.D."/>
            <person name="Courtney L."/>
            <person name="Kruchowski S.S."/>
            <person name="Tomlinson C."/>
            <person name="Strong C."/>
            <person name="Delehaunty K."/>
            <person name="Fronick C."/>
            <person name="Courtney B."/>
            <person name="Rock S.M."/>
            <person name="Belter E."/>
            <person name="Du F."/>
            <person name="Kim K."/>
            <person name="Abbott R.M."/>
            <person name="Cotton M."/>
            <person name="Levy A."/>
            <person name="Marchetto P."/>
            <person name="Ochoa K."/>
            <person name="Jackson S.M."/>
            <person name="Gillam B."/>
            <person name="Chen W."/>
            <person name="Yan L."/>
            <person name="Higginbotham J."/>
            <person name="Cardenas M."/>
            <person name="Waligorski J."/>
            <person name="Applebaum E."/>
            <person name="Phelps L."/>
            <person name="Falcone J."/>
            <person name="Kanchi K."/>
            <person name="Thane T."/>
            <person name="Scimone A."/>
            <person name="Thane N."/>
            <person name="Henke J."/>
            <person name="Wang T."/>
            <person name="Ruppert J."/>
            <person name="Shah N."/>
            <person name="Rotter K."/>
            <person name="Hodges J."/>
            <person name="Ingenthron E."/>
            <person name="Cordes M."/>
            <person name="Kohlberg S."/>
            <person name="Sgro J."/>
            <person name="Delgado B."/>
            <person name="Mead K."/>
            <person name="Chinwalla A."/>
            <person name="Leonard S."/>
            <person name="Crouse K."/>
            <person name="Collura K."/>
            <person name="Kudrna D."/>
            <person name="Currie J."/>
            <person name="He R."/>
            <person name="Angelova A."/>
            <person name="Rajasekar S."/>
            <person name="Mueller T."/>
            <person name="Lomeli R."/>
            <person name="Scara G."/>
            <person name="Ko A."/>
            <person name="Delaney K."/>
            <person name="Wissotski M."/>
            <person name="Lopez G."/>
            <person name="Campos D."/>
            <person name="Braidotti M."/>
            <person name="Ashley E."/>
            <person name="Golser W."/>
            <person name="Kim H."/>
            <person name="Lee S."/>
            <person name="Lin J."/>
            <person name="Dujmic Z."/>
            <person name="Kim W."/>
            <person name="Talag J."/>
            <person name="Zuccolo A."/>
            <person name="Fan C."/>
            <person name="Sebastian A."/>
            <person name="Kramer M."/>
            <person name="Spiegel L."/>
            <person name="Nascimento L."/>
            <person name="Zutavern T."/>
            <person name="Miller B."/>
            <person name="Ambroise C."/>
            <person name="Muller S."/>
            <person name="Spooner W."/>
            <person name="Narechania A."/>
            <person name="Ren L."/>
            <person name="Wei S."/>
            <person name="Kumari S."/>
            <person name="Faga B."/>
            <person name="Levy M.J."/>
            <person name="McMahan L."/>
            <person name="Van Buren P."/>
            <person name="Vaughn M.W."/>
            <person name="Ying K."/>
            <person name="Yeh C.-T."/>
            <person name="Emrich S.J."/>
            <person name="Jia Y."/>
            <person name="Kalyanaraman A."/>
            <person name="Hsia A.-P."/>
            <person name="Barbazuk W.B."/>
            <person name="Baucom R.S."/>
            <person name="Brutnell T.P."/>
            <person name="Carpita N.C."/>
            <person name="Chaparro C."/>
            <person name="Chia J.-M."/>
            <person name="Deragon J.-M."/>
            <person name="Estill J.C."/>
            <person name="Fu Y."/>
            <person name="Jeddeloh J.A."/>
            <person name="Han Y."/>
            <person name="Lee H."/>
            <person name="Li P."/>
            <person name="Lisch D.R."/>
            <person name="Liu S."/>
            <person name="Liu Z."/>
            <person name="Nagel D.H."/>
            <person name="McCann M.C."/>
            <person name="SanMiguel P."/>
            <person name="Myers A.M."/>
            <person name="Nettleton D."/>
            <person name="Nguyen J."/>
            <person name="Penning B.W."/>
            <person name="Ponnala L."/>
            <person name="Schneider K.L."/>
            <person name="Schwartz D.C."/>
            <person name="Sharma A."/>
            <person name="Soderlund C."/>
            <person name="Springer N.M."/>
            <person name="Sun Q."/>
            <person name="Wang H."/>
            <person name="Waterman M."/>
            <person name="Westerman R."/>
            <person name="Wolfgruber T.K."/>
            <person name="Yang L."/>
            <person name="Yu Y."/>
            <person name="Zhang L."/>
            <person name="Zhou S."/>
            <person name="Zhu Q."/>
            <person name="Bennetzen J.L."/>
            <person name="Dawe R.K."/>
            <person name="Jiang J."/>
            <person name="Jiang N."/>
            <person name="Presting G.G."/>
            <person name="Wessler S.R."/>
            <person name="Aluru S."/>
            <person name="Martienssen R.A."/>
            <person name="Clifton S.W."/>
            <person name="McCombie W.R."/>
            <person name="Wing R.A."/>
            <person name="Wilson R.K."/>
        </authorList>
    </citation>
    <scope>NUCLEOTIDE SEQUENCE [LARGE SCALE GENOMIC DNA]</scope>
    <source>
        <strain evidence="2">cv. B73</strain>
    </source>
</reference>
<name>A0A804QTR9_MAIZE</name>
<reference evidence="1" key="3">
    <citation type="submission" date="2021-05" db="UniProtKB">
        <authorList>
            <consortium name="EnsemblPlants"/>
        </authorList>
    </citation>
    <scope>IDENTIFICATION</scope>
    <source>
        <strain evidence="1">cv. B73</strain>
    </source>
</reference>
<accession>A0A804QTR9</accession>
<evidence type="ECO:0000313" key="2">
    <source>
        <dbReference type="Proteomes" id="UP000007305"/>
    </source>
</evidence>
<dbReference type="Gramene" id="Zm00001eb359090_T001">
    <property type="protein sequence ID" value="Zm00001eb359090_P001"/>
    <property type="gene ID" value="Zm00001eb359090"/>
</dbReference>
<proteinExistence type="predicted"/>
<protein>
    <submittedName>
        <fullName evidence="1">Uncharacterized protein</fullName>
    </submittedName>
</protein>
<sequence>MRQRILENIVKYGLFLVNLVQNFHELSISLCCKNKKIWCYWCMQCAVAKERKLCSVNVIEREFAILLSVKPENHNITIGFVCFLCTQKRLVRAVERVLHYVYSDLLGVLCSLPWLKK</sequence>
<dbReference type="AlphaFoldDB" id="A0A804QTR9"/>
<dbReference type="InParanoid" id="A0A804QTR9"/>
<reference evidence="1" key="2">
    <citation type="submission" date="2019-07" db="EMBL/GenBank/DDBJ databases">
        <authorList>
            <person name="Seetharam A."/>
            <person name="Woodhouse M."/>
            <person name="Cannon E."/>
        </authorList>
    </citation>
    <scope>NUCLEOTIDE SEQUENCE [LARGE SCALE GENOMIC DNA]</scope>
    <source>
        <strain evidence="1">cv. B73</strain>
    </source>
</reference>
<keyword evidence="2" id="KW-1185">Reference proteome</keyword>